<name>A0ABQ7BGP2_BRACR</name>
<feature type="region of interest" description="Disordered" evidence="1">
    <location>
        <begin position="55"/>
        <end position="88"/>
    </location>
</feature>
<protein>
    <submittedName>
        <fullName evidence="2">Uncharacterized protein</fullName>
    </submittedName>
</protein>
<evidence type="ECO:0000256" key="1">
    <source>
        <dbReference type="SAM" id="MobiDB-lite"/>
    </source>
</evidence>
<evidence type="ECO:0000313" key="2">
    <source>
        <dbReference type="EMBL" id="KAF3531166.1"/>
    </source>
</evidence>
<feature type="compositionally biased region" description="Basic and acidic residues" evidence="1">
    <location>
        <begin position="63"/>
        <end position="73"/>
    </location>
</feature>
<comment type="caution">
    <text evidence="2">The sequence shown here is derived from an EMBL/GenBank/DDBJ whole genome shotgun (WGS) entry which is preliminary data.</text>
</comment>
<proteinExistence type="predicted"/>
<organism evidence="2 3">
    <name type="scientific">Brassica cretica</name>
    <name type="common">Mustard</name>
    <dbReference type="NCBI Taxonomy" id="69181"/>
    <lineage>
        <taxon>Eukaryota</taxon>
        <taxon>Viridiplantae</taxon>
        <taxon>Streptophyta</taxon>
        <taxon>Embryophyta</taxon>
        <taxon>Tracheophyta</taxon>
        <taxon>Spermatophyta</taxon>
        <taxon>Magnoliopsida</taxon>
        <taxon>eudicotyledons</taxon>
        <taxon>Gunneridae</taxon>
        <taxon>Pentapetalae</taxon>
        <taxon>rosids</taxon>
        <taxon>malvids</taxon>
        <taxon>Brassicales</taxon>
        <taxon>Brassicaceae</taxon>
        <taxon>Brassiceae</taxon>
        <taxon>Brassica</taxon>
    </lineage>
</organism>
<dbReference type="EMBL" id="QGKV02001507">
    <property type="protein sequence ID" value="KAF3531166.1"/>
    <property type="molecule type" value="Genomic_DNA"/>
</dbReference>
<gene>
    <name evidence="2" type="ORF">DY000_02039656</name>
</gene>
<accession>A0ABQ7BGP2</accession>
<sequence>MAAGHSSVLAQFECDSSISWSMSSFSYSSWADELTSSVDVAKAVQGRTGRTIRTVRTNPPLDQEEKLPSERGKRPMGFYLREDDRLDG</sequence>
<reference evidence="2 3" key="1">
    <citation type="journal article" date="2020" name="BMC Genomics">
        <title>Intraspecific diversification of the crop wild relative Brassica cretica Lam. using demographic model selection.</title>
        <authorList>
            <person name="Kioukis A."/>
            <person name="Michalopoulou V.A."/>
            <person name="Briers L."/>
            <person name="Pirintsos S."/>
            <person name="Studholme D.J."/>
            <person name="Pavlidis P."/>
            <person name="Sarris P.F."/>
        </authorList>
    </citation>
    <scope>NUCLEOTIDE SEQUENCE [LARGE SCALE GENOMIC DNA]</scope>
    <source>
        <strain evidence="3">cv. PFS-1207/04</strain>
    </source>
</reference>
<keyword evidence="3" id="KW-1185">Reference proteome</keyword>
<dbReference type="Proteomes" id="UP000266723">
    <property type="component" value="Unassembled WGS sequence"/>
</dbReference>
<evidence type="ECO:0000313" key="3">
    <source>
        <dbReference type="Proteomes" id="UP000266723"/>
    </source>
</evidence>